<dbReference type="AlphaFoldDB" id="A0A8B7NRN4"/>
<dbReference type="RefSeq" id="XP_018016404.1">
    <property type="nucleotide sequence ID" value="XM_018160915.1"/>
</dbReference>
<dbReference type="GeneID" id="108673132"/>
<evidence type="ECO:0000313" key="3">
    <source>
        <dbReference type="RefSeq" id="XP_018016404.1"/>
    </source>
</evidence>
<sequence length="131" mass="14946">MEDKPGSSRNILPASMFYSKAAKPIVLREKRMERMIVSEDFDSESDGLDLSEDDDIEDPTYISILSDDEDAIHDEEETVVLHIDDVGGNNNDPQMERPKRKKRKSNYTWNSVTGNQPPKETPPLLDIPINR</sequence>
<feature type="compositionally biased region" description="Polar residues" evidence="1">
    <location>
        <begin position="106"/>
        <end position="118"/>
    </location>
</feature>
<protein>
    <submittedName>
        <fullName evidence="3">Uncharacterized protein LOC108673132</fullName>
    </submittedName>
</protein>
<evidence type="ECO:0000256" key="1">
    <source>
        <dbReference type="SAM" id="MobiDB-lite"/>
    </source>
</evidence>
<gene>
    <name evidence="3" type="primary">LOC108673132</name>
</gene>
<name>A0A8B7NRN4_HYAAZ</name>
<reference evidence="3" key="1">
    <citation type="submission" date="2025-08" db="UniProtKB">
        <authorList>
            <consortium name="RefSeq"/>
        </authorList>
    </citation>
    <scope>IDENTIFICATION</scope>
    <source>
        <tissue evidence="3">Whole organism</tissue>
    </source>
</reference>
<proteinExistence type="predicted"/>
<dbReference type="KEGG" id="hazt:108673132"/>
<feature type="region of interest" description="Disordered" evidence="1">
    <location>
        <begin position="82"/>
        <end position="131"/>
    </location>
</feature>
<organism evidence="2 3">
    <name type="scientific">Hyalella azteca</name>
    <name type="common">Amphipod</name>
    <dbReference type="NCBI Taxonomy" id="294128"/>
    <lineage>
        <taxon>Eukaryota</taxon>
        <taxon>Metazoa</taxon>
        <taxon>Ecdysozoa</taxon>
        <taxon>Arthropoda</taxon>
        <taxon>Crustacea</taxon>
        <taxon>Multicrustacea</taxon>
        <taxon>Malacostraca</taxon>
        <taxon>Eumalacostraca</taxon>
        <taxon>Peracarida</taxon>
        <taxon>Amphipoda</taxon>
        <taxon>Senticaudata</taxon>
        <taxon>Talitrida</taxon>
        <taxon>Talitroidea</taxon>
        <taxon>Hyalellidae</taxon>
        <taxon>Hyalella</taxon>
    </lineage>
</organism>
<evidence type="ECO:0000313" key="2">
    <source>
        <dbReference type="Proteomes" id="UP000694843"/>
    </source>
</evidence>
<keyword evidence="2" id="KW-1185">Reference proteome</keyword>
<dbReference type="Proteomes" id="UP000694843">
    <property type="component" value="Unplaced"/>
</dbReference>
<accession>A0A8B7NRN4</accession>